<feature type="compositionally biased region" description="Basic and acidic residues" evidence="1">
    <location>
        <begin position="74"/>
        <end position="86"/>
    </location>
</feature>
<dbReference type="Pfam" id="PF11218">
    <property type="entry name" value="DUF3011"/>
    <property type="match status" value="1"/>
</dbReference>
<evidence type="ECO:0000313" key="3">
    <source>
        <dbReference type="EMBL" id="SFK78149.1"/>
    </source>
</evidence>
<gene>
    <name evidence="3" type="ORF">SAMN04488518_10946</name>
</gene>
<feature type="signal peptide" evidence="2">
    <location>
        <begin position="1"/>
        <end position="31"/>
    </location>
</feature>
<proteinExistence type="predicted"/>
<organism evidence="3 4">
    <name type="scientific">Pseudovibrio ascidiaceicola</name>
    <dbReference type="NCBI Taxonomy" id="285279"/>
    <lineage>
        <taxon>Bacteria</taxon>
        <taxon>Pseudomonadati</taxon>
        <taxon>Pseudomonadota</taxon>
        <taxon>Alphaproteobacteria</taxon>
        <taxon>Hyphomicrobiales</taxon>
        <taxon>Stappiaceae</taxon>
        <taxon>Pseudovibrio</taxon>
    </lineage>
</organism>
<evidence type="ECO:0000313" key="4">
    <source>
        <dbReference type="Proteomes" id="UP000199598"/>
    </source>
</evidence>
<evidence type="ECO:0000256" key="2">
    <source>
        <dbReference type="SAM" id="SignalP"/>
    </source>
</evidence>
<keyword evidence="4" id="KW-1185">Reference proteome</keyword>
<reference evidence="3 4" key="1">
    <citation type="submission" date="2016-10" db="EMBL/GenBank/DDBJ databases">
        <authorList>
            <person name="Varghese N."/>
            <person name="Submissions S."/>
        </authorList>
    </citation>
    <scope>NUCLEOTIDE SEQUENCE [LARGE SCALE GENOMIC DNA]</scope>
    <source>
        <strain evidence="3 4">DSM 16392</strain>
    </source>
</reference>
<feature type="region of interest" description="Disordered" evidence="1">
    <location>
        <begin position="74"/>
        <end position="97"/>
    </location>
</feature>
<keyword evidence="2" id="KW-0732">Signal</keyword>
<name>A0A1I4CCZ3_9HYPH</name>
<sequence>MSKSILWQLFTRTSAGTIAFIAPFLAANANATTIPPINSLIPALIIESCLDKTDVALDSPEFIDCLTNTLTRQPEGDNIHSSDPTHRPSTANHIANTPDRLDGTNVVVCASENAGYTKCKISNANRNYVQLLRQTSSALCKLNESWGVVPSHLWTDKGCSGIFYVGNKPYARKTVNTVSASSSSLKKQIKSASSGGVITPIPQLPEFTKDGWRKCALEFQVCELPYATTVRFGRPGAFYEKTAKGDVHCRTDFFGDPDPAARKACYYKLKRDSTSPQAAPPTQVVTQDLPPLKNSQIAPEDDLVINVAEPLWKARRACSTLGSKIIATKNSLSELPPVYLGLGTFTNQQINQKPVLVRTGDKLAGRGVYQSQGMYVPFNFSCALNSNGRAAQHFVFHEQNTDLITQDLLPNPDKFLQEKAPLNGFDGPYVWVSGLPTGAGDKSAVLVHGVPETDDTDFYARCLAGSGDIEIMFQSTVPALQEGDSILISLSTRRFKESYVGVGSSLNQEAGVSLPLLTLSNGSSLWNRMARDNELKINLGGYAIYNVSLKGSAKHVRDFIRACGASK</sequence>
<dbReference type="RefSeq" id="WP_208860458.1">
    <property type="nucleotide sequence ID" value="NZ_FOSK01000009.1"/>
</dbReference>
<accession>A0A1I4CCZ3</accession>
<evidence type="ECO:0000256" key="1">
    <source>
        <dbReference type="SAM" id="MobiDB-lite"/>
    </source>
</evidence>
<dbReference type="EMBL" id="FOSK01000009">
    <property type="protein sequence ID" value="SFK78149.1"/>
    <property type="molecule type" value="Genomic_DNA"/>
</dbReference>
<comment type="caution">
    <text evidence="3">The sequence shown here is derived from an EMBL/GenBank/DDBJ whole genome shotgun (WGS) entry which is preliminary data.</text>
</comment>
<dbReference type="InterPro" id="IPR021381">
    <property type="entry name" value="DUF3011"/>
</dbReference>
<protein>
    <submittedName>
        <fullName evidence="3">Uncharacterized protein</fullName>
    </submittedName>
</protein>
<dbReference type="Proteomes" id="UP000199598">
    <property type="component" value="Unassembled WGS sequence"/>
</dbReference>
<feature type="chain" id="PRO_5047239651" evidence="2">
    <location>
        <begin position="32"/>
        <end position="567"/>
    </location>
</feature>